<feature type="domain" description="RNA polymerase sigma-70" evidence="8">
    <location>
        <begin position="361"/>
        <end position="374"/>
    </location>
</feature>
<dbReference type="InterPro" id="IPR013325">
    <property type="entry name" value="RNA_pol_sigma_r2"/>
</dbReference>
<keyword evidence="10" id="KW-1185">Reference proteome</keyword>
<dbReference type="PRINTS" id="PR00046">
    <property type="entry name" value="SIGMA70FCT"/>
</dbReference>
<dbReference type="EMBL" id="JANCYU010000041">
    <property type="protein sequence ID" value="KAK4526511.1"/>
    <property type="molecule type" value="Genomic_DNA"/>
</dbReference>
<dbReference type="InterPro" id="IPR007624">
    <property type="entry name" value="RNA_pol_sigma70_r3"/>
</dbReference>
<dbReference type="InterPro" id="IPR036388">
    <property type="entry name" value="WH-like_DNA-bd_sf"/>
</dbReference>
<dbReference type="SUPFAM" id="SSF88946">
    <property type="entry name" value="Sigma2 domain of RNA polymerase sigma factors"/>
    <property type="match status" value="1"/>
</dbReference>
<evidence type="ECO:0000259" key="8">
    <source>
        <dbReference type="PROSITE" id="PS00715"/>
    </source>
</evidence>
<dbReference type="SUPFAM" id="SSF88659">
    <property type="entry name" value="Sigma3 and sigma4 domains of RNA polymerase sigma factors"/>
    <property type="match status" value="2"/>
</dbReference>
<keyword evidence="3" id="KW-0731">Sigma factor</keyword>
<gene>
    <name evidence="9" type="ORF">GAYE_SCF25G4427</name>
</gene>
<sequence length="609" mass="68821">MWRKGYVPGFLCPLSSSFSTIQDNTFSHKSCNSCVSLVLVKSRVLFVVQQASSADNRFRAQRLFCPKYCSRTESSFVYSTSGDDSQLGVCRDNPTKVRKVLAVSTLSKEKSTAAVSSKNEPIRNRSKLVNSPESTRNSTRKKQRIQEYVQSGDYSSAQRLEDVLSLESSEDADQYYSNESLVSSSSKSRSSEKYSLIRSSRKNRKSSNVDDMSMEDIHYLEKQEKEILSMAITKEDALLIESIVNRPTTASSKQIKKGSSMGAFLKEIGSVPLLTESQVVSLAREIRKLALWNATRIQLRQQYGKEPDRTEWAKALNMSAEELTRNLLRAQRARESLVAANLRLVVSVAKQFTNRGLSMQDLIQEGSIGLIKGAERFDYRRGFRFSTYAMWWIRQAMQRAIADTSRPIRIPSTISDLSVQIYRARLELSSTLGRDPTDAELADFLDISVQRLQDVKLYTNQSATVSLDAPVSRQVTNTCIKSKGTGDTDVFSSKADGKLSKNGYGSRHKLGDFTLGDTVQTDESVSPEHMMADSLMRDDIECALSLLNPYEREVIRMRFGLDDGRMKSVDEVCAYYCVQTSRIRRIEARALRKLRHPSVWHMLRDYISN</sequence>
<organism evidence="9 10">
    <name type="scientific">Galdieria yellowstonensis</name>
    <dbReference type="NCBI Taxonomy" id="3028027"/>
    <lineage>
        <taxon>Eukaryota</taxon>
        <taxon>Rhodophyta</taxon>
        <taxon>Bangiophyceae</taxon>
        <taxon>Galdieriales</taxon>
        <taxon>Galdieriaceae</taxon>
        <taxon>Galdieria</taxon>
    </lineage>
</organism>
<comment type="caution">
    <text evidence="9">The sequence shown here is derived from an EMBL/GenBank/DDBJ whole genome shotgun (WGS) entry which is preliminary data.</text>
</comment>
<dbReference type="InterPro" id="IPR014284">
    <property type="entry name" value="RNA_pol_sigma-70_dom"/>
</dbReference>
<reference evidence="9 10" key="1">
    <citation type="submission" date="2022-07" db="EMBL/GenBank/DDBJ databases">
        <title>Genome-wide signatures of adaptation to extreme environments.</title>
        <authorList>
            <person name="Cho C.H."/>
            <person name="Yoon H.S."/>
        </authorList>
    </citation>
    <scope>NUCLEOTIDE SEQUENCE [LARGE SCALE GENOMIC DNA]</scope>
    <source>
        <strain evidence="9 10">108.79 E11</strain>
    </source>
</reference>
<keyword evidence="5" id="KW-0804">Transcription</keyword>
<evidence type="ECO:0000313" key="9">
    <source>
        <dbReference type="EMBL" id="KAK4526511.1"/>
    </source>
</evidence>
<dbReference type="GO" id="GO:0006352">
    <property type="term" value="P:DNA-templated transcription initiation"/>
    <property type="evidence" value="ECO:0007669"/>
    <property type="project" value="InterPro"/>
</dbReference>
<name>A0AAV9IH01_9RHOD</name>
<dbReference type="GO" id="GO:0003677">
    <property type="term" value="F:DNA binding"/>
    <property type="evidence" value="ECO:0007669"/>
    <property type="project" value="UniProtKB-KW"/>
</dbReference>
<evidence type="ECO:0000256" key="7">
    <source>
        <dbReference type="SAM" id="MobiDB-lite"/>
    </source>
</evidence>
<keyword evidence="4" id="KW-0238">DNA-binding</keyword>
<dbReference type="GO" id="GO:0016987">
    <property type="term" value="F:sigma factor activity"/>
    <property type="evidence" value="ECO:0007669"/>
    <property type="project" value="UniProtKB-KW"/>
</dbReference>
<dbReference type="Gene3D" id="1.10.601.10">
    <property type="entry name" value="RNA Polymerase Primary Sigma Factor"/>
    <property type="match status" value="1"/>
</dbReference>
<evidence type="ECO:0000313" key="10">
    <source>
        <dbReference type="Proteomes" id="UP001300502"/>
    </source>
</evidence>
<dbReference type="InterPro" id="IPR013324">
    <property type="entry name" value="RNA_pol_sigma_r3/r4-like"/>
</dbReference>
<accession>A0AAV9IH01</accession>
<dbReference type="CDD" id="cd06171">
    <property type="entry name" value="Sigma70_r4"/>
    <property type="match status" value="1"/>
</dbReference>
<feature type="coiled-coil region" evidence="6">
    <location>
        <begin position="313"/>
        <end position="340"/>
    </location>
</feature>
<evidence type="ECO:0000256" key="1">
    <source>
        <dbReference type="ARBA" id="ARBA00007788"/>
    </source>
</evidence>
<dbReference type="Proteomes" id="UP001300502">
    <property type="component" value="Unassembled WGS sequence"/>
</dbReference>
<dbReference type="InterPro" id="IPR007630">
    <property type="entry name" value="RNA_pol_sigma70_r4"/>
</dbReference>
<evidence type="ECO:0000256" key="3">
    <source>
        <dbReference type="ARBA" id="ARBA00023082"/>
    </source>
</evidence>
<dbReference type="NCBIfam" id="TIGR02937">
    <property type="entry name" value="sigma70-ECF"/>
    <property type="match status" value="1"/>
</dbReference>
<dbReference type="InterPro" id="IPR050239">
    <property type="entry name" value="Sigma-70_RNA_pol_init_factors"/>
</dbReference>
<evidence type="ECO:0000256" key="4">
    <source>
        <dbReference type="ARBA" id="ARBA00023125"/>
    </source>
</evidence>
<dbReference type="PROSITE" id="PS00715">
    <property type="entry name" value="SIGMA70_1"/>
    <property type="match status" value="1"/>
</dbReference>
<dbReference type="Gene3D" id="1.10.10.10">
    <property type="entry name" value="Winged helix-like DNA-binding domain superfamily/Winged helix DNA-binding domain"/>
    <property type="match status" value="2"/>
</dbReference>
<keyword evidence="6" id="KW-0175">Coiled coil</keyword>
<dbReference type="Pfam" id="PF04542">
    <property type="entry name" value="Sigma70_r2"/>
    <property type="match status" value="1"/>
</dbReference>
<comment type="similarity">
    <text evidence="1">Belongs to the sigma-70 factor family.</text>
</comment>
<evidence type="ECO:0000256" key="6">
    <source>
        <dbReference type="SAM" id="Coils"/>
    </source>
</evidence>
<dbReference type="PANTHER" id="PTHR30603:SF47">
    <property type="entry name" value="RNA POLYMERASE SIGMA FACTOR SIGD, CHLOROPLASTIC"/>
    <property type="match status" value="1"/>
</dbReference>
<dbReference type="AlphaFoldDB" id="A0AAV9IH01"/>
<keyword evidence="2" id="KW-0805">Transcription regulation</keyword>
<protein>
    <recommendedName>
        <fullName evidence="8">RNA polymerase sigma-70 domain-containing protein</fullName>
    </recommendedName>
</protein>
<dbReference type="PANTHER" id="PTHR30603">
    <property type="entry name" value="RNA POLYMERASE SIGMA FACTOR RPO"/>
    <property type="match status" value="1"/>
</dbReference>
<feature type="region of interest" description="Disordered" evidence="7">
    <location>
        <begin position="112"/>
        <end position="153"/>
    </location>
</feature>
<evidence type="ECO:0000256" key="5">
    <source>
        <dbReference type="ARBA" id="ARBA00023163"/>
    </source>
</evidence>
<dbReference type="InterPro" id="IPR007627">
    <property type="entry name" value="RNA_pol_sigma70_r2"/>
</dbReference>
<dbReference type="Pfam" id="PF04539">
    <property type="entry name" value="Sigma70_r3"/>
    <property type="match status" value="1"/>
</dbReference>
<evidence type="ECO:0000256" key="2">
    <source>
        <dbReference type="ARBA" id="ARBA00023015"/>
    </source>
</evidence>
<dbReference type="Pfam" id="PF04545">
    <property type="entry name" value="Sigma70_r4"/>
    <property type="match status" value="1"/>
</dbReference>
<proteinExistence type="inferred from homology"/>
<dbReference type="InterPro" id="IPR000943">
    <property type="entry name" value="RNA_pol_sigma70"/>
</dbReference>
<feature type="compositionally biased region" description="Polar residues" evidence="7">
    <location>
        <begin position="127"/>
        <end position="137"/>
    </location>
</feature>